<dbReference type="RefSeq" id="WP_005793635.1">
    <property type="nucleotide sequence ID" value="NZ_JH724215.1"/>
</dbReference>
<protein>
    <submittedName>
        <fullName evidence="1">Uncharacterized protein</fullName>
    </submittedName>
</protein>
<dbReference type="EMBL" id="AGXN01000012">
    <property type="protein sequence ID" value="EIY96767.1"/>
    <property type="molecule type" value="Genomic_DNA"/>
</dbReference>
<evidence type="ECO:0000313" key="2">
    <source>
        <dbReference type="Proteomes" id="UP000003879"/>
    </source>
</evidence>
<dbReference type="PATRIC" id="fig|997883.3.peg.2761"/>
<name>A0A0E2AR11_BACFG</name>
<evidence type="ECO:0000313" key="1">
    <source>
        <dbReference type="EMBL" id="EIY96767.1"/>
    </source>
</evidence>
<dbReference type="AlphaFoldDB" id="A0A0E2AR11"/>
<comment type="caution">
    <text evidence="1">The sequence shown here is derived from an EMBL/GenBank/DDBJ whole genome shotgun (WGS) entry which is preliminary data.</text>
</comment>
<reference evidence="1 2" key="1">
    <citation type="submission" date="2012-02" db="EMBL/GenBank/DDBJ databases">
        <title>The Genome Sequence of Bacteroides fragilis CL07T12C05.</title>
        <authorList>
            <consortium name="The Broad Institute Genome Sequencing Platform"/>
            <person name="Earl A."/>
            <person name="Ward D."/>
            <person name="Feldgarden M."/>
            <person name="Gevers D."/>
            <person name="Zitomersky N.L."/>
            <person name="Coyne M.J."/>
            <person name="Comstock L.E."/>
            <person name="Young S.K."/>
            <person name="Zeng Q."/>
            <person name="Gargeya S."/>
            <person name="Fitzgerald M."/>
            <person name="Haas B."/>
            <person name="Abouelleil A."/>
            <person name="Alvarado L."/>
            <person name="Arachchi H.M."/>
            <person name="Berlin A."/>
            <person name="Chapman S.B."/>
            <person name="Gearin G."/>
            <person name="Goldberg J."/>
            <person name="Griggs A."/>
            <person name="Gujja S."/>
            <person name="Hansen M."/>
            <person name="Heiman D."/>
            <person name="Howarth C."/>
            <person name="Larimer J."/>
            <person name="Lui A."/>
            <person name="MacDonald P.J.P."/>
            <person name="McCowen C."/>
            <person name="Montmayeur A."/>
            <person name="Murphy C."/>
            <person name="Neiman D."/>
            <person name="Pearson M."/>
            <person name="Priest M."/>
            <person name="Roberts A."/>
            <person name="Saif S."/>
            <person name="Shea T."/>
            <person name="Sisk P."/>
            <person name="Stolte C."/>
            <person name="Sykes S."/>
            <person name="Wortman J."/>
            <person name="Nusbaum C."/>
            <person name="Birren B."/>
        </authorList>
    </citation>
    <scope>NUCLEOTIDE SEQUENCE [LARGE SCALE GENOMIC DNA]</scope>
    <source>
        <strain evidence="1 2">CL07T12C05</strain>
    </source>
</reference>
<sequence>MALYTIYAYQFKPLAVQLDLFNKERCLEQRSELMSQKNKIFENIIKSCIFTHRNRQLSSQLLFCSDEIIAFKLANVKAVHLEQKFQIKTTTDEPSATVLIYNDANVQRIAIEQNKAFTDTGVVIRILKKAFNDQLENEGLSITIKKEYKEREFWDLINRNSDCIKMVRFEFDYPNLPRVSESVSTMLKQASEAALSAKTRLEFNSAEKECLNIDESNEQIKGLTQAASGSGNSVVLRIKGMKKLQKTGYTTKTLRFDDLEIQANNVEDIKEIFRSLDE</sequence>
<proteinExistence type="predicted"/>
<accession>A0A0E2AR11</accession>
<gene>
    <name evidence="1" type="ORF">HMPREF1056_02655</name>
</gene>
<dbReference type="Proteomes" id="UP000003879">
    <property type="component" value="Unassembled WGS sequence"/>
</dbReference>
<dbReference type="HOGENOM" id="CLU_084692_0_0_10"/>
<organism evidence="1 2">
    <name type="scientific">Bacteroides fragilis CL07T12C05</name>
    <dbReference type="NCBI Taxonomy" id="997883"/>
    <lineage>
        <taxon>Bacteria</taxon>
        <taxon>Pseudomonadati</taxon>
        <taxon>Bacteroidota</taxon>
        <taxon>Bacteroidia</taxon>
        <taxon>Bacteroidales</taxon>
        <taxon>Bacteroidaceae</taxon>
        <taxon>Bacteroides</taxon>
    </lineage>
</organism>